<organism evidence="2 3">
    <name type="scientific">Ramlibacter humi</name>
    <dbReference type="NCBI Taxonomy" id="2530451"/>
    <lineage>
        <taxon>Bacteria</taxon>
        <taxon>Pseudomonadati</taxon>
        <taxon>Pseudomonadota</taxon>
        <taxon>Betaproteobacteria</taxon>
        <taxon>Burkholderiales</taxon>
        <taxon>Comamonadaceae</taxon>
        <taxon>Ramlibacter</taxon>
    </lineage>
</organism>
<dbReference type="RefSeq" id="WP_135251455.1">
    <property type="nucleotide sequence ID" value="NZ_SMLK01000009.1"/>
</dbReference>
<keyword evidence="3" id="KW-1185">Reference proteome</keyword>
<name>A0A4Z0BE05_9BURK</name>
<evidence type="ECO:0000256" key="1">
    <source>
        <dbReference type="SAM" id="MobiDB-lite"/>
    </source>
</evidence>
<feature type="region of interest" description="Disordered" evidence="1">
    <location>
        <begin position="15"/>
        <end position="53"/>
    </location>
</feature>
<evidence type="ECO:0000313" key="2">
    <source>
        <dbReference type="EMBL" id="TFY97040.1"/>
    </source>
</evidence>
<protein>
    <submittedName>
        <fullName evidence="2">Uncharacterized protein</fullName>
    </submittedName>
</protein>
<accession>A0A4Z0BE05</accession>
<feature type="compositionally biased region" description="Polar residues" evidence="1">
    <location>
        <begin position="41"/>
        <end position="50"/>
    </location>
</feature>
<sequence length="168" mass="18422">MAAIAAEVVSQPLDSAYEPPSQSARRSSRWSTWFKRGAEQESGSPSTTATPDPLGLKWDYEELVRECCARYGIRAEDIRAEAVLLNESEGKGIFIVLLAPANAEIASAMQAQLIAPVIERRVAEAVSATWIGDHSIFAGIWTRWPVKLRVPDQMRAAYHSVRKAGAPD</sequence>
<dbReference type="EMBL" id="SMLK01000009">
    <property type="protein sequence ID" value="TFY97040.1"/>
    <property type="molecule type" value="Genomic_DNA"/>
</dbReference>
<comment type="caution">
    <text evidence="2">The sequence shown here is derived from an EMBL/GenBank/DDBJ whole genome shotgun (WGS) entry which is preliminary data.</text>
</comment>
<dbReference type="Proteomes" id="UP000297839">
    <property type="component" value="Unassembled WGS sequence"/>
</dbReference>
<dbReference type="AlphaFoldDB" id="A0A4Z0BE05"/>
<proteinExistence type="predicted"/>
<evidence type="ECO:0000313" key="3">
    <source>
        <dbReference type="Proteomes" id="UP000297839"/>
    </source>
</evidence>
<reference evidence="2 3" key="1">
    <citation type="submission" date="2019-03" db="EMBL/GenBank/DDBJ databases">
        <title>Ramlibacter sp. 18x22-1, whole genome shotgun sequence.</title>
        <authorList>
            <person name="Zhang X."/>
            <person name="Feng G."/>
            <person name="Zhu H."/>
        </authorList>
    </citation>
    <scope>NUCLEOTIDE SEQUENCE [LARGE SCALE GENOMIC DNA]</scope>
    <source>
        <strain evidence="2 3">18x22-1</strain>
    </source>
</reference>
<gene>
    <name evidence="2" type="ORF">EZ216_19440</name>
</gene>
<feature type="compositionally biased region" description="Polar residues" evidence="1">
    <location>
        <begin position="20"/>
        <end position="31"/>
    </location>
</feature>